<comment type="caution">
    <text evidence="5">The sequence shown here is derived from an EMBL/GenBank/DDBJ whole genome shotgun (WGS) entry which is preliminary data.</text>
</comment>
<reference evidence="5 6" key="1">
    <citation type="submission" date="2020-08" db="EMBL/GenBank/DDBJ databases">
        <title>Genomic Encyclopedia of Type Strains, Phase IV (KMG-IV): sequencing the most valuable type-strain genomes for metagenomic binning, comparative biology and taxonomic classification.</title>
        <authorList>
            <person name="Goeker M."/>
        </authorList>
    </citation>
    <scope>NUCLEOTIDE SEQUENCE [LARGE SCALE GENOMIC DNA]</scope>
    <source>
        <strain evidence="5 6">DSM 7465</strain>
    </source>
</reference>
<organism evidence="5 6">
    <name type="scientific">Rhizorhapis suberifaciens</name>
    <name type="common">corky root of lettuce</name>
    <dbReference type="NCBI Taxonomy" id="13656"/>
    <lineage>
        <taxon>Bacteria</taxon>
        <taxon>Pseudomonadati</taxon>
        <taxon>Pseudomonadota</taxon>
        <taxon>Alphaproteobacteria</taxon>
        <taxon>Sphingomonadales</taxon>
        <taxon>Sphingomonadaceae</taxon>
        <taxon>Rhizorhapis</taxon>
    </lineage>
</organism>
<evidence type="ECO:0000256" key="3">
    <source>
        <dbReference type="ARBA" id="ARBA00022729"/>
    </source>
</evidence>
<dbReference type="Pfam" id="PF01464">
    <property type="entry name" value="SLT"/>
    <property type="match status" value="1"/>
</dbReference>
<accession>A0A840HTF8</accession>
<dbReference type="AlphaFoldDB" id="A0A840HTF8"/>
<keyword evidence="3" id="KW-0732">Signal</keyword>
<dbReference type="GO" id="GO:0004553">
    <property type="term" value="F:hydrolase activity, hydrolyzing O-glycosyl compounds"/>
    <property type="evidence" value="ECO:0007669"/>
    <property type="project" value="InterPro"/>
</dbReference>
<feature type="domain" description="Transglycosylase SLT" evidence="4">
    <location>
        <begin position="384"/>
        <end position="489"/>
    </location>
</feature>
<evidence type="ECO:0000313" key="6">
    <source>
        <dbReference type="Proteomes" id="UP000575068"/>
    </source>
</evidence>
<dbReference type="Proteomes" id="UP000575068">
    <property type="component" value="Unassembled WGS sequence"/>
</dbReference>
<dbReference type="GO" id="GO:0042597">
    <property type="term" value="C:periplasmic space"/>
    <property type="evidence" value="ECO:0007669"/>
    <property type="project" value="InterPro"/>
</dbReference>
<dbReference type="SUPFAM" id="SSF48435">
    <property type="entry name" value="Bacterial muramidases"/>
    <property type="match status" value="1"/>
</dbReference>
<dbReference type="EMBL" id="JACHOV010000005">
    <property type="protein sequence ID" value="MBB4641295.1"/>
    <property type="molecule type" value="Genomic_DNA"/>
</dbReference>
<comment type="similarity">
    <text evidence="1">Belongs to the transglycosylase Slt family.</text>
</comment>
<evidence type="ECO:0000313" key="5">
    <source>
        <dbReference type="EMBL" id="MBB4641295.1"/>
    </source>
</evidence>
<comment type="similarity">
    <text evidence="2">Belongs to the virb1 family.</text>
</comment>
<dbReference type="PANTHER" id="PTHR37423">
    <property type="entry name" value="SOLUBLE LYTIC MUREIN TRANSGLYCOSYLASE-RELATED"/>
    <property type="match status" value="1"/>
</dbReference>
<dbReference type="Gene3D" id="1.10.530.10">
    <property type="match status" value="1"/>
</dbReference>
<gene>
    <name evidence="5" type="ORF">HNQ99_001600</name>
</gene>
<dbReference type="PANTHER" id="PTHR37423:SF5">
    <property type="entry name" value="SOLUBLE LYTIC MUREIN TRANSGLYCOSYLASE"/>
    <property type="match status" value="1"/>
</dbReference>
<protein>
    <submittedName>
        <fullName evidence="5">Soluble lytic murein transglycosylase-like protein</fullName>
    </submittedName>
</protein>
<dbReference type="InterPro" id="IPR008939">
    <property type="entry name" value="Lytic_TGlycosylase_superhlx_U"/>
</dbReference>
<proteinExistence type="inferred from homology"/>
<dbReference type="SUPFAM" id="SSF53955">
    <property type="entry name" value="Lysozyme-like"/>
    <property type="match status" value="1"/>
</dbReference>
<dbReference type="Gene3D" id="1.25.20.10">
    <property type="entry name" value="Bacterial muramidases"/>
    <property type="match status" value="2"/>
</dbReference>
<dbReference type="InterPro" id="IPR023346">
    <property type="entry name" value="Lysozyme-like_dom_sf"/>
</dbReference>
<name>A0A840HTF8_9SPHN</name>
<dbReference type="CDD" id="cd13401">
    <property type="entry name" value="Slt70-like"/>
    <property type="match status" value="1"/>
</dbReference>
<sequence length="561" mass="61666">MTAQPSTSVVPDQLSESERGRYRAIFTAIRNQQWAEARAMLQASSDNVLRPVALAELYLAKNSPKAELFELLDLLNQAPALPQAERLSKLAQKRGAQILPTLPQVQKLVWLPGAPRRKATASIREDLAAQALGAQILPFIKNDDPAGAESRLGTGEIGLTPEALTEWRQRVAWSYYIENDDANARRMAGKALESGSGPWLAQAHWVAGLSAWRQNDCQASAAAFENVAARADNDDMRAAGLFWAARSHMACGNAAKVQGLMRNAARLDETFYGLLAGQTLAIEPALKPLSPTFDAEDWALLKNYANVRTSIALVEIGEDSLADDVLRQQARIGATRAHDALLRLARRLNLAETQLWLAHNAPYGQRPDAFARYPMPKWQPNGGWRVDRALVFAHALQESNFRASVVSPAGARGLMQVMPGTAKLMASRSGVYADPTQLDNPAVNMEYGQQYLERLRDMTATGGMLPKVIAAYNAGPGAVERWNLEVRDNGDPLLFIESIPYYETRAYVTIVMRNFWMYQKQTGEETSSLSSLAQGIWPRFPGMSGATANRLYPNGKSFSAD</sequence>
<keyword evidence="6" id="KW-1185">Reference proteome</keyword>
<dbReference type="InterPro" id="IPR008258">
    <property type="entry name" value="Transglycosylase_SLT_dom_1"/>
</dbReference>
<evidence type="ECO:0000256" key="1">
    <source>
        <dbReference type="ARBA" id="ARBA00007734"/>
    </source>
</evidence>
<evidence type="ECO:0000259" key="4">
    <source>
        <dbReference type="Pfam" id="PF01464"/>
    </source>
</evidence>
<evidence type="ECO:0000256" key="2">
    <source>
        <dbReference type="ARBA" id="ARBA00009387"/>
    </source>
</evidence>